<gene>
    <name evidence="2" type="ORF">RDB_LOCUS65944</name>
</gene>
<accession>A0A8H3GGT3</accession>
<reference evidence="2" key="1">
    <citation type="submission" date="2021-01" db="EMBL/GenBank/DDBJ databases">
        <authorList>
            <person name="Kaushik A."/>
        </authorList>
    </citation>
    <scope>NUCLEOTIDE SEQUENCE</scope>
    <source>
        <strain evidence="2">AG4-R118</strain>
    </source>
</reference>
<dbReference type="AlphaFoldDB" id="A0A8H3GGT3"/>
<evidence type="ECO:0008006" key="4">
    <source>
        <dbReference type="Google" id="ProtNLM"/>
    </source>
</evidence>
<comment type="caution">
    <text evidence="2">The sequence shown here is derived from an EMBL/GenBank/DDBJ whole genome shotgun (WGS) entry which is preliminary data.</text>
</comment>
<evidence type="ECO:0000256" key="1">
    <source>
        <dbReference type="SAM" id="MobiDB-lite"/>
    </source>
</evidence>
<sequence length="353" mass="39020">MPKRYNKKRKSKSSAIPPKTTQDKRKGKSTAPSSLDPEYCHSSESEPEDYGDLNGQEKWEIDGVVDSHCGENDRMSYKIRWNKDDWQRADGTSEEWIPEPIDSRSVHANLVRKYGAKELSKLDSLEARPFSMAREGGRYFSHMQFGAPGSSKNIWNQTSYAGVFAVGSAHVSRFYMTDPDFIPEDHVSDSDSSTGQPPARTRTVVPKRERDSSVSLGGTTHSGSTQPPLTALQELERKWNRAASAAGAAPITLTNNIDRSIPSLKQSFEYSEMDLRWSPELMSQGYPLEPEAFTGCDCYEFNLEPPINSLMAGIYADAQQPARIALSSGPEVSTLKSPSLKFGAGVSAPARIL</sequence>
<evidence type="ECO:0000313" key="2">
    <source>
        <dbReference type="EMBL" id="CAE6449283.1"/>
    </source>
</evidence>
<feature type="region of interest" description="Disordered" evidence="1">
    <location>
        <begin position="185"/>
        <end position="229"/>
    </location>
</feature>
<name>A0A8H3GGT3_9AGAM</name>
<evidence type="ECO:0000313" key="3">
    <source>
        <dbReference type="Proteomes" id="UP000663888"/>
    </source>
</evidence>
<dbReference type="EMBL" id="CAJMWX010001038">
    <property type="protein sequence ID" value="CAE6449283.1"/>
    <property type="molecule type" value="Genomic_DNA"/>
</dbReference>
<protein>
    <recommendedName>
        <fullName evidence="4">Chromo domain-containing protein</fullName>
    </recommendedName>
</protein>
<feature type="compositionally biased region" description="Basic residues" evidence="1">
    <location>
        <begin position="1"/>
        <end position="12"/>
    </location>
</feature>
<feature type="region of interest" description="Disordered" evidence="1">
    <location>
        <begin position="1"/>
        <end position="55"/>
    </location>
</feature>
<feature type="compositionally biased region" description="Polar residues" evidence="1">
    <location>
        <begin position="213"/>
        <end position="228"/>
    </location>
</feature>
<dbReference type="Proteomes" id="UP000663888">
    <property type="component" value="Unassembled WGS sequence"/>
</dbReference>
<organism evidence="2 3">
    <name type="scientific">Rhizoctonia solani</name>
    <dbReference type="NCBI Taxonomy" id="456999"/>
    <lineage>
        <taxon>Eukaryota</taxon>
        <taxon>Fungi</taxon>
        <taxon>Dikarya</taxon>
        <taxon>Basidiomycota</taxon>
        <taxon>Agaricomycotina</taxon>
        <taxon>Agaricomycetes</taxon>
        <taxon>Cantharellales</taxon>
        <taxon>Ceratobasidiaceae</taxon>
        <taxon>Rhizoctonia</taxon>
    </lineage>
</organism>
<proteinExistence type="predicted"/>